<accession>A0AAN8G2T8</accession>
<comment type="caution">
    <text evidence="2">The sequence shown here is derived from an EMBL/GenBank/DDBJ whole genome shotgun (WGS) entry which is preliminary data.</text>
</comment>
<reference evidence="2 3" key="1">
    <citation type="submission" date="2024-01" db="EMBL/GenBank/DDBJ databases">
        <title>The genome of the rayed Mediterranean limpet Patella caerulea (Linnaeus, 1758).</title>
        <authorList>
            <person name="Anh-Thu Weber A."/>
            <person name="Halstead-Nussloch G."/>
        </authorList>
    </citation>
    <scope>NUCLEOTIDE SEQUENCE [LARGE SCALE GENOMIC DNA]</scope>
    <source>
        <strain evidence="2">AATW-2023a</strain>
        <tissue evidence="2">Whole specimen</tissue>
    </source>
</reference>
<feature type="compositionally biased region" description="Basic and acidic residues" evidence="1">
    <location>
        <begin position="146"/>
        <end position="156"/>
    </location>
</feature>
<feature type="region of interest" description="Disordered" evidence="1">
    <location>
        <begin position="1"/>
        <end position="25"/>
    </location>
</feature>
<feature type="compositionally biased region" description="Basic and acidic residues" evidence="1">
    <location>
        <begin position="1"/>
        <end position="12"/>
    </location>
</feature>
<name>A0AAN8G2T8_PATCE</name>
<keyword evidence="3" id="KW-1185">Reference proteome</keyword>
<dbReference type="Proteomes" id="UP001347796">
    <property type="component" value="Unassembled WGS sequence"/>
</dbReference>
<proteinExistence type="predicted"/>
<gene>
    <name evidence="2" type="ORF">SNE40_020443</name>
</gene>
<evidence type="ECO:0000313" key="3">
    <source>
        <dbReference type="Proteomes" id="UP001347796"/>
    </source>
</evidence>
<dbReference type="EMBL" id="JAZGQO010000015">
    <property type="protein sequence ID" value="KAK6169377.1"/>
    <property type="molecule type" value="Genomic_DNA"/>
</dbReference>
<feature type="region of interest" description="Disordered" evidence="1">
    <location>
        <begin position="146"/>
        <end position="181"/>
    </location>
</feature>
<evidence type="ECO:0000313" key="2">
    <source>
        <dbReference type="EMBL" id="KAK6169377.1"/>
    </source>
</evidence>
<organism evidence="2 3">
    <name type="scientific">Patella caerulea</name>
    <name type="common">Rayed Mediterranean limpet</name>
    <dbReference type="NCBI Taxonomy" id="87958"/>
    <lineage>
        <taxon>Eukaryota</taxon>
        <taxon>Metazoa</taxon>
        <taxon>Spiralia</taxon>
        <taxon>Lophotrochozoa</taxon>
        <taxon>Mollusca</taxon>
        <taxon>Gastropoda</taxon>
        <taxon>Patellogastropoda</taxon>
        <taxon>Patelloidea</taxon>
        <taxon>Patellidae</taxon>
        <taxon>Patella</taxon>
    </lineage>
</organism>
<dbReference type="AlphaFoldDB" id="A0AAN8G2T8"/>
<sequence length="203" mass="24186">MPLSAKERAQRYRDKKKATRESHEAYLQKERERWVTRKNNGKIKTIEDLSERGKRIQRKKWREVQRKVYAAKKTNKALEAFLSANSPPTSPVGIEQPIEHANRRRGRKIIRQRQSQTHRQLRKMQNELRGHVKLVNRYKKRLERLKNKSDNVHEQATRNQNVTQTTKSPRSKTAHLLKNSNTTSQVKRTLLFQHALVEELKER</sequence>
<feature type="compositionally biased region" description="Polar residues" evidence="1">
    <location>
        <begin position="157"/>
        <end position="168"/>
    </location>
</feature>
<protein>
    <submittedName>
        <fullName evidence="2">Uncharacterized protein</fullName>
    </submittedName>
</protein>
<evidence type="ECO:0000256" key="1">
    <source>
        <dbReference type="SAM" id="MobiDB-lite"/>
    </source>
</evidence>